<comment type="caution">
    <text evidence="6">The sequence shown here is derived from an EMBL/GenBank/DDBJ whole genome shotgun (WGS) entry which is preliminary data.</text>
</comment>
<evidence type="ECO:0000256" key="4">
    <source>
        <dbReference type="ARBA" id="ARBA00023136"/>
    </source>
</evidence>
<sequence>MIWYLLYPLRGTSEPWHPSPAHPIRRAFKTYGTATAQHWLLSIIVTVIVSVLLCYPAIFQTDSPAATGLRNLPKHVWTSTTEVDGERAADIEARQVWIHGDYMNAIDRRVLREALHVQEALIGDGFDDVLGITPDSQLVKMRNEEHCGATKPGQKWGFHSPLMYWNCSSRLLEEDRDFLATINSHVGLQSELNITLRPSTVFAGKAFAKTKLRSADAIVITLFDQTIPGLGDAWDRRSQLLAQNLAPDWSIFPHDGQVTNSRLYEFRFKPMTLNDDLFLAASYMVTAGYVIMRMMQLRAVKSWFGLLITIGAKVRFSSIDTILC</sequence>
<protein>
    <submittedName>
        <fullName evidence="6">Uncharacterized protein</fullName>
    </submittedName>
</protein>
<organism evidence="6 7">
    <name type="scientific">Didymosphaeria variabile</name>
    <dbReference type="NCBI Taxonomy" id="1932322"/>
    <lineage>
        <taxon>Eukaryota</taxon>
        <taxon>Fungi</taxon>
        <taxon>Dikarya</taxon>
        <taxon>Ascomycota</taxon>
        <taxon>Pezizomycotina</taxon>
        <taxon>Dothideomycetes</taxon>
        <taxon>Pleosporomycetidae</taxon>
        <taxon>Pleosporales</taxon>
        <taxon>Massarineae</taxon>
        <taxon>Didymosphaeriaceae</taxon>
        <taxon>Didymosphaeria</taxon>
    </lineage>
</organism>
<dbReference type="PANTHER" id="PTHR46378">
    <property type="entry name" value="STEROL REGULATORY ELEMENT-BINDING PROTEIN CLEAVAGE-ACTIVATING PROTEIN"/>
    <property type="match status" value="1"/>
</dbReference>
<dbReference type="GO" id="GO:0032933">
    <property type="term" value="P:SREBP signaling pathway"/>
    <property type="evidence" value="ECO:0007669"/>
    <property type="project" value="InterPro"/>
</dbReference>
<dbReference type="GO" id="GO:0032936">
    <property type="term" value="C:SREBP-SCAP complex"/>
    <property type="evidence" value="ECO:0007669"/>
    <property type="project" value="TreeGrafter"/>
</dbReference>
<dbReference type="InterPro" id="IPR030225">
    <property type="entry name" value="SCAP"/>
</dbReference>
<dbReference type="GeneID" id="80909714"/>
<keyword evidence="4 5" id="KW-0472">Membrane</keyword>
<reference evidence="6" key="1">
    <citation type="submission" date="2022-10" db="EMBL/GenBank/DDBJ databases">
        <title>Tapping the CABI collections for fungal endophytes: first genome assemblies for Collariella, Neodidymelliopsis, Ascochyta clinopodiicola, Didymella pomorum, Didymosphaeria variabile, Neocosmospora piperis and Neocucurbitaria cava.</title>
        <authorList>
            <person name="Hill R."/>
        </authorList>
    </citation>
    <scope>NUCLEOTIDE SEQUENCE</scope>
    <source>
        <strain evidence="6">IMI 356815</strain>
    </source>
</reference>
<dbReference type="AlphaFoldDB" id="A0A9W8XM33"/>
<dbReference type="Proteomes" id="UP001140513">
    <property type="component" value="Unassembled WGS sequence"/>
</dbReference>
<comment type="subcellular location">
    <subcellularLocation>
        <location evidence="2">Endomembrane system</location>
    </subcellularLocation>
    <subcellularLocation>
        <location evidence="1">Endoplasmic reticulum</location>
    </subcellularLocation>
</comment>
<evidence type="ECO:0000256" key="5">
    <source>
        <dbReference type="SAM" id="Phobius"/>
    </source>
</evidence>
<evidence type="ECO:0000256" key="2">
    <source>
        <dbReference type="ARBA" id="ARBA00004308"/>
    </source>
</evidence>
<dbReference type="PANTHER" id="PTHR46378:SF1">
    <property type="entry name" value="STEROL REGULATORY ELEMENT-BINDING PROTEIN CLEAVAGE-ACTIVATING PROTEIN"/>
    <property type="match status" value="1"/>
</dbReference>
<dbReference type="GO" id="GO:0000139">
    <property type="term" value="C:Golgi membrane"/>
    <property type="evidence" value="ECO:0007669"/>
    <property type="project" value="InterPro"/>
</dbReference>
<accession>A0A9W8XM33</accession>
<feature type="transmembrane region" description="Helical" evidence="5">
    <location>
        <begin position="39"/>
        <end position="58"/>
    </location>
</feature>
<keyword evidence="5" id="KW-0812">Transmembrane</keyword>
<dbReference type="EMBL" id="JAPEUX010000004">
    <property type="protein sequence ID" value="KAJ4354447.1"/>
    <property type="molecule type" value="Genomic_DNA"/>
</dbReference>
<gene>
    <name evidence="6" type="ORF">N0V89_006184</name>
</gene>
<evidence type="ECO:0000313" key="7">
    <source>
        <dbReference type="Proteomes" id="UP001140513"/>
    </source>
</evidence>
<keyword evidence="5" id="KW-1133">Transmembrane helix</keyword>
<name>A0A9W8XM33_9PLEO</name>
<evidence type="ECO:0000256" key="1">
    <source>
        <dbReference type="ARBA" id="ARBA00004240"/>
    </source>
</evidence>
<keyword evidence="3" id="KW-0256">Endoplasmic reticulum</keyword>
<keyword evidence="7" id="KW-1185">Reference proteome</keyword>
<evidence type="ECO:0000256" key="3">
    <source>
        <dbReference type="ARBA" id="ARBA00022824"/>
    </source>
</evidence>
<evidence type="ECO:0000313" key="6">
    <source>
        <dbReference type="EMBL" id="KAJ4354447.1"/>
    </source>
</evidence>
<dbReference type="GO" id="GO:0005789">
    <property type="term" value="C:endoplasmic reticulum membrane"/>
    <property type="evidence" value="ECO:0007669"/>
    <property type="project" value="InterPro"/>
</dbReference>
<dbReference type="GO" id="GO:0032934">
    <property type="term" value="F:sterol binding"/>
    <property type="evidence" value="ECO:0007669"/>
    <property type="project" value="InterPro"/>
</dbReference>
<dbReference type="OrthoDB" id="1914839at2759"/>
<dbReference type="RefSeq" id="XP_056072221.1">
    <property type="nucleotide sequence ID" value="XM_056214954.1"/>
</dbReference>
<dbReference type="GO" id="GO:0045540">
    <property type="term" value="P:regulation of cholesterol biosynthetic process"/>
    <property type="evidence" value="ECO:0007669"/>
    <property type="project" value="TreeGrafter"/>
</dbReference>
<proteinExistence type="predicted"/>